<evidence type="ECO:0000313" key="1">
    <source>
        <dbReference type="EMBL" id="STQ09197.1"/>
    </source>
</evidence>
<dbReference type="Proteomes" id="UP000255106">
    <property type="component" value="Unassembled WGS sequence"/>
</dbReference>
<accession>A0A377LS59</accession>
<name>A0A377LS59_ENTCL</name>
<evidence type="ECO:0000313" key="2">
    <source>
        <dbReference type="Proteomes" id="UP000255106"/>
    </source>
</evidence>
<dbReference type="Pfam" id="PF06995">
    <property type="entry name" value="Phage_P2_GpU"/>
    <property type="match status" value="1"/>
</dbReference>
<protein>
    <submittedName>
        <fullName evidence="1">Phage P2 GpU family protein</fullName>
    </submittedName>
</protein>
<organism evidence="1 2">
    <name type="scientific">Enterobacter cloacae</name>
    <dbReference type="NCBI Taxonomy" id="550"/>
    <lineage>
        <taxon>Bacteria</taxon>
        <taxon>Pseudomonadati</taxon>
        <taxon>Pseudomonadota</taxon>
        <taxon>Gammaproteobacteria</taxon>
        <taxon>Enterobacterales</taxon>
        <taxon>Enterobacteriaceae</taxon>
        <taxon>Enterobacter</taxon>
        <taxon>Enterobacter cloacae complex</taxon>
    </lineage>
</organism>
<dbReference type="InterPro" id="IPR009734">
    <property type="entry name" value="Myoviridae_GpU"/>
</dbReference>
<dbReference type="EMBL" id="UGJB01000004">
    <property type="protein sequence ID" value="STQ09197.1"/>
    <property type="molecule type" value="Genomic_DNA"/>
</dbReference>
<proteinExistence type="predicted"/>
<sequence>MLSQGKVRRILPVKLPDSLTNASARPGLKHAAISVIKGDMNHDDGTGLYVFMLRTVPYQELQYQRSWRHAANSRVNRRPSTQFLGPDNDSLTLSGVLLPEVTGGRLSLLALEQMAELGKAWPLIEGSGTIYGMFVIESLSQTKTEFFESGMPRRIEFTLTLKRVDESLSDMFGSLSDQLSNLQDSATSAIGNIKNTVGGLLQ</sequence>
<reference evidence="1 2" key="1">
    <citation type="submission" date="2018-06" db="EMBL/GenBank/DDBJ databases">
        <authorList>
            <consortium name="Pathogen Informatics"/>
            <person name="Doyle S."/>
        </authorList>
    </citation>
    <scope>NUCLEOTIDE SEQUENCE [LARGE SCALE GENOMIC DNA]</scope>
    <source>
        <strain evidence="1 2">NCTC10005</strain>
    </source>
</reference>
<gene>
    <name evidence="1" type="ORF">NCTC10005_01900</name>
</gene>
<dbReference type="AlphaFoldDB" id="A0A377LS59"/>